<organism evidence="2 3">
    <name type="scientific">Gottfriedia solisilvae</name>
    <dbReference type="NCBI Taxonomy" id="1516104"/>
    <lineage>
        <taxon>Bacteria</taxon>
        <taxon>Bacillati</taxon>
        <taxon>Bacillota</taxon>
        <taxon>Bacilli</taxon>
        <taxon>Bacillales</taxon>
        <taxon>Bacillaceae</taxon>
        <taxon>Gottfriedia</taxon>
    </lineage>
</organism>
<evidence type="ECO:0000313" key="2">
    <source>
        <dbReference type="EMBL" id="GGI12491.1"/>
    </source>
</evidence>
<reference evidence="3" key="1">
    <citation type="journal article" date="2019" name="Int. J. Syst. Evol. Microbiol.">
        <title>The Global Catalogue of Microorganisms (GCM) 10K type strain sequencing project: providing services to taxonomists for standard genome sequencing and annotation.</title>
        <authorList>
            <consortium name="The Broad Institute Genomics Platform"/>
            <consortium name="The Broad Institute Genome Sequencing Center for Infectious Disease"/>
            <person name="Wu L."/>
            <person name="Ma J."/>
        </authorList>
    </citation>
    <scope>NUCLEOTIDE SEQUENCE [LARGE SCALE GENOMIC DNA]</scope>
    <source>
        <strain evidence="3">CGMCC 1.14993</strain>
    </source>
</reference>
<dbReference type="AlphaFoldDB" id="A0A8J3AKQ6"/>
<keyword evidence="1" id="KW-0175">Coiled coil</keyword>
<dbReference type="GO" id="GO:0006355">
    <property type="term" value="P:regulation of DNA-templated transcription"/>
    <property type="evidence" value="ECO:0007669"/>
    <property type="project" value="InterPro"/>
</dbReference>
<sequence>MYTTSQVAEQLQLTNKKVLLFSKKGKLNVEKSSNGTYLFTEDQMMQIKEIYEASIQTVETKQNDQANSSHIIELGQKLEKIEEKLETKANEVVSVQILEHRREIEDLKKLVSKLGDEVLQLNENITTLKTELEDQKKIVAFKPKKRFAILSIFGV</sequence>
<protein>
    <recommendedName>
        <fullName evidence="4">Chromosome-anchoring protein RacA</fullName>
    </recommendedName>
</protein>
<dbReference type="EMBL" id="BMHB01000001">
    <property type="protein sequence ID" value="GGI12491.1"/>
    <property type="molecule type" value="Genomic_DNA"/>
</dbReference>
<dbReference type="RefSeq" id="WP_087999519.1">
    <property type="nucleotide sequence ID" value="NZ_BMHB01000001.1"/>
</dbReference>
<comment type="caution">
    <text evidence="2">The sequence shown here is derived from an EMBL/GenBank/DDBJ whole genome shotgun (WGS) entry which is preliminary data.</text>
</comment>
<name>A0A8J3AKQ6_9BACI</name>
<feature type="coiled-coil region" evidence="1">
    <location>
        <begin position="71"/>
        <end position="138"/>
    </location>
</feature>
<dbReference type="InterPro" id="IPR009061">
    <property type="entry name" value="DNA-bd_dom_put_sf"/>
</dbReference>
<evidence type="ECO:0000313" key="3">
    <source>
        <dbReference type="Proteomes" id="UP000626244"/>
    </source>
</evidence>
<dbReference type="Gene3D" id="1.10.1660.10">
    <property type="match status" value="1"/>
</dbReference>
<dbReference type="Proteomes" id="UP000626244">
    <property type="component" value="Unassembled WGS sequence"/>
</dbReference>
<dbReference type="SUPFAM" id="SSF46955">
    <property type="entry name" value="Putative DNA-binding domain"/>
    <property type="match status" value="1"/>
</dbReference>
<dbReference type="GO" id="GO:0003677">
    <property type="term" value="F:DNA binding"/>
    <property type="evidence" value="ECO:0007669"/>
    <property type="project" value="InterPro"/>
</dbReference>
<evidence type="ECO:0000256" key="1">
    <source>
        <dbReference type="SAM" id="Coils"/>
    </source>
</evidence>
<evidence type="ECO:0008006" key="4">
    <source>
        <dbReference type="Google" id="ProtNLM"/>
    </source>
</evidence>
<proteinExistence type="predicted"/>
<accession>A0A8J3AKQ6</accession>
<keyword evidence="3" id="KW-1185">Reference proteome</keyword>
<dbReference type="OrthoDB" id="2991292at2"/>
<gene>
    <name evidence="2" type="ORF">GCM10007380_13180</name>
</gene>